<evidence type="ECO:0000313" key="2">
    <source>
        <dbReference type="EMBL" id="MPN41517.1"/>
    </source>
</evidence>
<accession>A0A645HRD7</accession>
<name>A0A645HRD7_9ZZZZ</name>
<feature type="compositionally biased region" description="Basic and acidic residues" evidence="1">
    <location>
        <begin position="13"/>
        <end position="28"/>
    </location>
</feature>
<proteinExistence type="predicted"/>
<dbReference type="AlphaFoldDB" id="A0A645HRD7"/>
<dbReference type="EMBL" id="VSSQ01098624">
    <property type="protein sequence ID" value="MPN41517.1"/>
    <property type="molecule type" value="Genomic_DNA"/>
</dbReference>
<organism evidence="2">
    <name type="scientific">bioreactor metagenome</name>
    <dbReference type="NCBI Taxonomy" id="1076179"/>
    <lineage>
        <taxon>unclassified sequences</taxon>
        <taxon>metagenomes</taxon>
        <taxon>ecological metagenomes</taxon>
    </lineage>
</organism>
<protein>
    <submittedName>
        <fullName evidence="2">Uncharacterized protein</fullName>
    </submittedName>
</protein>
<evidence type="ECO:0000256" key="1">
    <source>
        <dbReference type="SAM" id="MobiDB-lite"/>
    </source>
</evidence>
<sequence length="91" mass="10081">MPVRAGGRAAEFQQHKKPDAARNDEADHGKIDNGIVYIGHHAVAQAQNVEPRVAERGDRVEYAVVDAAYYAEVGYKANHHEQDAGAFRNQR</sequence>
<gene>
    <name evidence="2" type="ORF">SDC9_189069</name>
</gene>
<comment type="caution">
    <text evidence="2">The sequence shown here is derived from an EMBL/GenBank/DDBJ whole genome shotgun (WGS) entry which is preliminary data.</text>
</comment>
<feature type="region of interest" description="Disordered" evidence="1">
    <location>
        <begin position="1"/>
        <end position="28"/>
    </location>
</feature>
<reference evidence="2" key="1">
    <citation type="submission" date="2019-08" db="EMBL/GenBank/DDBJ databases">
        <authorList>
            <person name="Kucharzyk K."/>
            <person name="Murdoch R.W."/>
            <person name="Higgins S."/>
            <person name="Loffler F."/>
        </authorList>
    </citation>
    <scope>NUCLEOTIDE SEQUENCE</scope>
</reference>